<dbReference type="Proteomes" id="UP000249873">
    <property type="component" value="Chromosome"/>
</dbReference>
<dbReference type="KEGG" id="als:DJ013_09980"/>
<dbReference type="EMBL" id="CP029480">
    <property type="protein sequence ID" value="AWV98481.1"/>
    <property type="molecule type" value="Genomic_DNA"/>
</dbReference>
<dbReference type="AlphaFoldDB" id="A0A2Z4GBI0"/>
<reference evidence="1 2" key="1">
    <citation type="submission" date="2018-05" db="EMBL/GenBank/DDBJ databases">
        <title>Complete genome sequence of Arcticibacterium luteifluviistationis SM1504T, a cytophagaceae bacterium isolated from Arctic surface seawater.</title>
        <authorList>
            <person name="Li Y."/>
            <person name="Qin Q.-L."/>
        </authorList>
    </citation>
    <scope>NUCLEOTIDE SEQUENCE [LARGE SCALE GENOMIC DNA]</scope>
    <source>
        <strain evidence="1 2">SM1504</strain>
    </source>
</reference>
<proteinExistence type="predicted"/>
<evidence type="ECO:0000313" key="2">
    <source>
        <dbReference type="Proteomes" id="UP000249873"/>
    </source>
</evidence>
<gene>
    <name evidence="1" type="ORF">DJ013_09980</name>
</gene>
<dbReference type="RefSeq" id="WP_111371674.1">
    <property type="nucleotide sequence ID" value="NZ_CP029480.1"/>
</dbReference>
<organism evidence="1 2">
    <name type="scientific">Arcticibacterium luteifluviistationis</name>
    <dbReference type="NCBI Taxonomy" id="1784714"/>
    <lineage>
        <taxon>Bacteria</taxon>
        <taxon>Pseudomonadati</taxon>
        <taxon>Bacteroidota</taxon>
        <taxon>Cytophagia</taxon>
        <taxon>Cytophagales</taxon>
        <taxon>Leadbetterellaceae</taxon>
        <taxon>Arcticibacterium</taxon>
    </lineage>
</organism>
<name>A0A2Z4GBI0_9BACT</name>
<evidence type="ECO:0000313" key="1">
    <source>
        <dbReference type="EMBL" id="AWV98481.1"/>
    </source>
</evidence>
<accession>A0A2Z4GBI0</accession>
<protein>
    <submittedName>
        <fullName evidence="1">Uncharacterized protein</fullName>
    </submittedName>
</protein>
<keyword evidence="2" id="KW-1185">Reference proteome</keyword>
<sequence length="114" mass="12658">MKNDISTLIEETIKSIQQGLPEGFEITDDIQFEVQVITNKTSKGGMVIKLVSAGSEKQEHLTQKIKFEVAPIIDKEKKMTNDLKAFEGLISKAVAVYDNVKPLFEGKSVNKSES</sequence>